<name>A0ACB9BIA5_CICIN</name>
<evidence type="ECO:0000313" key="1">
    <source>
        <dbReference type="EMBL" id="KAI3721857.1"/>
    </source>
</evidence>
<dbReference type="Proteomes" id="UP001055811">
    <property type="component" value="Linkage Group LG06"/>
</dbReference>
<keyword evidence="2" id="KW-1185">Reference proteome</keyword>
<proteinExistence type="predicted"/>
<reference evidence="1 2" key="2">
    <citation type="journal article" date="2022" name="Mol. Ecol. Resour.">
        <title>The genomes of chicory, endive, great burdock and yacon provide insights into Asteraceae paleo-polyploidization history and plant inulin production.</title>
        <authorList>
            <person name="Fan W."/>
            <person name="Wang S."/>
            <person name="Wang H."/>
            <person name="Wang A."/>
            <person name="Jiang F."/>
            <person name="Liu H."/>
            <person name="Zhao H."/>
            <person name="Xu D."/>
            <person name="Zhang Y."/>
        </authorList>
    </citation>
    <scope>NUCLEOTIDE SEQUENCE [LARGE SCALE GENOMIC DNA]</scope>
    <source>
        <strain evidence="2">cv. Punajuju</strain>
        <tissue evidence="1">Leaves</tissue>
    </source>
</reference>
<organism evidence="1 2">
    <name type="scientific">Cichorium intybus</name>
    <name type="common">Chicory</name>
    <dbReference type="NCBI Taxonomy" id="13427"/>
    <lineage>
        <taxon>Eukaryota</taxon>
        <taxon>Viridiplantae</taxon>
        <taxon>Streptophyta</taxon>
        <taxon>Embryophyta</taxon>
        <taxon>Tracheophyta</taxon>
        <taxon>Spermatophyta</taxon>
        <taxon>Magnoliopsida</taxon>
        <taxon>eudicotyledons</taxon>
        <taxon>Gunneridae</taxon>
        <taxon>Pentapetalae</taxon>
        <taxon>asterids</taxon>
        <taxon>campanulids</taxon>
        <taxon>Asterales</taxon>
        <taxon>Asteraceae</taxon>
        <taxon>Cichorioideae</taxon>
        <taxon>Cichorieae</taxon>
        <taxon>Cichoriinae</taxon>
        <taxon>Cichorium</taxon>
    </lineage>
</organism>
<dbReference type="EMBL" id="CM042014">
    <property type="protein sequence ID" value="KAI3721857.1"/>
    <property type="molecule type" value="Genomic_DNA"/>
</dbReference>
<sequence length="126" mass="14524">MNLQIFDTETDVSILSLWLRNRAQQTTIEILLPSINQFSTLRHPHFICKSTTYTHLHSLLCFSFSFSICHTFIFIAFFFFCFNNNTDFLGFCIPKCIETGNTASEVILIISHGNVFRNLNESCISI</sequence>
<evidence type="ECO:0000313" key="2">
    <source>
        <dbReference type="Proteomes" id="UP001055811"/>
    </source>
</evidence>
<protein>
    <submittedName>
        <fullName evidence="1">Uncharacterized protein</fullName>
    </submittedName>
</protein>
<comment type="caution">
    <text evidence="1">The sequence shown here is derived from an EMBL/GenBank/DDBJ whole genome shotgun (WGS) entry which is preliminary data.</text>
</comment>
<accession>A0ACB9BIA5</accession>
<gene>
    <name evidence="1" type="ORF">L2E82_32876</name>
</gene>
<reference evidence="2" key="1">
    <citation type="journal article" date="2022" name="Mol. Ecol. Resour.">
        <title>The genomes of chicory, endive, great burdock and yacon provide insights into Asteraceae palaeo-polyploidization history and plant inulin production.</title>
        <authorList>
            <person name="Fan W."/>
            <person name="Wang S."/>
            <person name="Wang H."/>
            <person name="Wang A."/>
            <person name="Jiang F."/>
            <person name="Liu H."/>
            <person name="Zhao H."/>
            <person name="Xu D."/>
            <person name="Zhang Y."/>
        </authorList>
    </citation>
    <scope>NUCLEOTIDE SEQUENCE [LARGE SCALE GENOMIC DNA]</scope>
    <source>
        <strain evidence="2">cv. Punajuju</strain>
    </source>
</reference>